<keyword evidence="2" id="KW-0238">DNA-binding</keyword>
<proteinExistence type="predicted"/>
<dbReference type="RefSeq" id="WP_306889657.1">
    <property type="nucleotide sequence ID" value="NZ_JAUSVR010000004.1"/>
</dbReference>
<dbReference type="Gene3D" id="1.10.3990.20">
    <property type="entry name" value="protein bp1543"/>
    <property type="match status" value="1"/>
</dbReference>
<organism evidence="2 3">
    <name type="scientific">Ancylobacter amanitiformis</name>
    <dbReference type="NCBI Taxonomy" id="217069"/>
    <lineage>
        <taxon>Bacteria</taxon>
        <taxon>Pseudomonadati</taxon>
        <taxon>Pseudomonadota</taxon>
        <taxon>Alphaproteobacteria</taxon>
        <taxon>Hyphomicrobiales</taxon>
        <taxon>Xanthobacteraceae</taxon>
        <taxon>Ancylobacter</taxon>
    </lineage>
</organism>
<accession>A0ABU0LQF8</accession>
<sequence length="78" mass="8272">MSKILKRSLVIAGHKTSISLENEFFDAFKALAAREGKTMSALAGEIDAVRAPHNNLSSAIRLRVLADLQASSPAPVAP</sequence>
<keyword evidence="3" id="KW-1185">Reference proteome</keyword>
<dbReference type="InterPro" id="IPR038268">
    <property type="entry name" value="RHH_sf"/>
</dbReference>
<dbReference type="EMBL" id="JAUSVR010000004">
    <property type="protein sequence ID" value="MDQ0510942.1"/>
    <property type="molecule type" value="Genomic_DNA"/>
</dbReference>
<comment type="caution">
    <text evidence="2">The sequence shown here is derived from an EMBL/GenBank/DDBJ whole genome shotgun (WGS) entry which is preliminary data.</text>
</comment>
<feature type="domain" description="Ribbon-helix-helix" evidence="1">
    <location>
        <begin position="6"/>
        <end position="67"/>
    </location>
</feature>
<evidence type="ECO:0000313" key="3">
    <source>
        <dbReference type="Proteomes" id="UP001235094"/>
    </source>
</evidence>
<name>A0ABU0LQF8_9HYPH</name>
<gene>
    <name evidence="2" type="ORF">QOZ99_001830</name>
</gene>
<evidence type="ECO:0000313" key="2">
    <source>
        <dbReference type="EMBL" id="MDQ0510942.1"/>
    </source>
</evidence>
<dbReference type="InterPro" id="IPR027373">
    <property type="entry name" value="RHH_dom"/>
</dbReference>
<evidence type="ECO:0000259" key="1">
    <source>
        <dbReference type="Pfam" id="PF13467"/>
    </source>
</evidence>
<reference evidence="2 3" key="1">
    <citation type="submission" date="2023-07" db="EMBL/GenBank/DDBJ databases">
        <title>Genomic Encyclopedia of Type Strains, Phase IV (KMG-IV): sequencing the most valuable type-strain genomes for metagenomic binning, comparative biology and taxonomic classification.</title>
        <authorList>
            <person name="Goeker M."/>
        </authorList>
    </citation>
    <scope>NUCLEOTIDE SEQUENCE [LARGE SCALE GENOMIC DNA]</scope>
    <source>
        <strain evidence="2 3">DSM 15561</strain>
    </source>
</reference>
<dbReference type="Pfam" id="PF13467">
    <property type="entry name" value="RHH_4"/>
    <property type="match status" value="1"/>
</dbReference>
<protein>
    <submittedName>
        <fullName evidence="2">DNA-binding ribbon-helix-helix protein</fullName>
    </submittedName>
</protein>
<dbReference type="Proteomes" id="UP001235094">
    <property type="component" value="Unassembled WGS sequence"/>
</dbReference>
<dbReference type="GO" id="GO:0003677">
    <property type="term" value="F:DNA binding"/>
    <property type="evidence" value="ECO:0007669"/>
    <property type="project" value="UniProtKB-KW"/>
</dbReference>